<evidence type="ECO:0000313" key="1">
    <source>
        <dbReference type="Proteomes" id="UP000887569"/>
    </source>
</evidence>
<organism evidence="1 2">
    <name type="scientific">Parascaris univalens</name>
    <name type="common">Nematode worm</name>
    <dbReference type="NCBI Taxonomy" id="6257"/>
    <lineage>
        <taxon>Eukaryota</taxon>
        <taxon>Metazoa</taxon>
        <taxon>Ecdysozoa</taxon>
        <taxon>Nematoda</taxon>
        <taxon>Chromadorea</taxon>
        <taxon>Rhabditida</taxon>
        <taxon>Spirurina</taxon>
        <taxon>Ascaridomorpha</taxon>
        <taxon>Ascaridoidea</taxon>
        <taxon>Ascarididae</taxon>
        <taxon>Parascaris</taxon>
    </lineage>
</organism>
<name>A0A915CDD2_PARUN</name>
<protein>
    <submittedName>
        <fullName evidence="2 3">Ovule protein</fullName>
    </submittedName>
</protein>
<dbReference type="AlphaFoldDB" id="A0A915CDD2"/>
<dbReference type="Proteomes" id="UP000887569">
    <property type="component" value="Unplaced"/>
</dbReference>
<reference evidence="2 3" key="1">
    <citation type="submission" date="2022-11" db="UniProtKB">
        <authorList>
            <consortium name="WormBaseParasite"/>
        </authorList>
    </citation>
    <scope>IDENTIFICATION</scope>
</reference>
<dbReference type="WBParaSite" id="PgR126X_g001_t02">
    <property type="protein sequence ID" value="PgR126X_g001_t02"/>
    <property type="gene ID" value="PgR126X_g001"/>
</dbReference>
<dbReference type="WBParaSite" id="PgR126X_g001_t01">
    <property type="protein sequence ID" value="PgR126X_g001_t01"/>
    <property type="gene ID" value="PgR126X_g001"/>
</dbReference>
<evidence type="ECO:0000313" key="3">
    <source>
        <dbReference type="WBParaSite" id="PgR126X_g001_t02"/>
    </source>
</evidence>
<accession>A0A915CDD2</accession>
<sequence>MMDAWRSSALLTKLFDTHCYSQLMQQEGYFKNIKPTCGRISGWTFHNGSWAIPFTPFLTGYCLNHHNTSTADR</sequence>
<keyword evidence="1" id="KW-1185">Reference proteome</keyword>
<evidence type="ECO:0000313" key="2">
    <source>
        <dbReference type="WBParaSite" id="PgR126X_g001_t01"/>
    </source>
</evidence>
<proteinExistence type="predicted"/>